<feature type="transmembrane region" description="Helical" evidence="1">
    <location>
        <begin position="239"/>
        <end position="266"/>
    </location>
</feature>
<accession>A0A6N2RRS9</accession>
<dbReference type="EMBL" id="CACRTG010000001">
    <property type="protein sequence ID" value="VYS83807.1"/>
    <property type="molecule type" value="Genomic_DNA"/>
</dbReference>
<feature type="transmembrane region" description="Helical" evidence="1">
    <location>
        <begin position="12"/>
        <end position="32"/>
    </location>
</feature>
<feature type="transmembrane region" description="Helical" evidence="1">
    <location>
        <begin position="316"/>
        <end position="338"/>
    </location>
</feature>
<dbReference type="InterPro" id="IPR025291">
    <property type="entry name" value="DUF4153"/>
</dbReference>
<feature type="transmembrane region" description="Helical" evidence="1">
    <location>
        <begin position="350"/>
        <end position="369"/>
    </location>
</feature>
<feature type="transmembrane region" description="Helical" evidence="1">
    <location>
        <begin position="376"/>
        <end position="394"/>
    </location>
</feature>
<dbReference type="Pfam" id="PF13687">
    <property type="entry name" value="DUF4153"/>
    <property type="match status" value="1"/>
</dbReference>
<evidence type="ECO:0000256" key="1">
    <source>
        <dbReference type="SAM" id="Phobius"/>
    </source>
</evidence>
<feature type="transmembrane region" description="Helical" evidence="1">
    <location>
        <begin position="38"/>
        <end position="55"/>
    </location>
</feature>
<name>A0A6N2RRS9_9FIRM</name>
<dbReference type="AlphaFoldDB" id="A0A6N2RRS9"/>
<organism evidence="2">
    <name type="scientific">[Clostridium] nexile</name>
    <dbReference type="NCBI Taxonomy" id="29361"/>
    <lineage>
        <taxon>Bacteria</taxon>
        <taxon>Bacillati</taxon>
        <taxon>Bacillota</taxon>
        <taxon>Clostridia</taxon>
        <taxon>Lachnospirales</taxon>
        <taxon>Lachnospiraceae</taxon>
        <taxon>Tyzzerella</taxon>
    </lineage>
</organism>
<reference evidence="2" key="1">
    <citation type="submission" date="2019-11" db="EMBL/GenBank/DDBJ databases">
        <authorList>
            <person name="Feng L."/>
        </authorList>
    </citation>
    <scope>NUCLEOTIDE SEQUENCE</scope>
    <source>
        <strain evidence="2">CnexileLFYP112</strain>
    </source>
</reference>
<keyword evidence="1" id="KW-0812">Transmembrane</keyword>
<gene>
    <name evidence="2" type="ORF">CNLFYP112_00311</name>
</gene>
<feature type="transmembrane region" description="Helical" evidence="1">
    <location>
        <begin position="158"/>
        <end position="177"/>
    </location>
</feature>
<evidence type="ECO:0000313" key="2">
    <source>
        <dbReference type="EMBL" id="VYS83807.1"/>
    </source>
</evidence>
<feature type="transmembrane region" description="Helical" evidence="1">
    <location>
        <begin position="286"/>
        <end position="307"/>
    </location>
</feature>
<feature type="transmembrane region" description="Helical" evidence="1">
    <location>
        <begin position="197"/>
        <end position="218"/>
    </location>
</feature>
<proteinExistence type="predicted"/>
<protein>
    <recommendedName>
        <fullName evidence="3">DUF4173 domain-containing protein</fullName>
    </recommendedName>
</protein>
<keyword evidence="1" id="KW-1133">Transmembrane helix</keyword>
<keyword evidence="1" id="KW-0472">Membrane</keyword>
<evidence type="ECO:0008006" key="3">
    <source>
        <dbReference type="Google" id="ProtNLM"/>
    </source>
</evidence>
<feature type="transmembrane region" description="Helical" evidence="1">
    <location>
        <begin position="67"/>
        <end position="99"/>
    </location>
</feature>
<feature type="transmembrane region" description="Helical" evidence="1">
    <location>
        <begin position="119"/>
        <end position="138"/>
    </location>
</feature>
<sequence>MEKTLISKMETQFPFFGLMSLLYGMIFAFCMYSNFNGVTFPILIVVTILFGVRYVKKIGLTIQRYTWIYILGMILLAISSFMTTNAFIIFFNWVGIFLLFVVMMIHQFYKDLNWSFQVYFRNIIVVIGITLGSIVYPFRHAAAYIAPKSSKQKRIAMYILVGVVIAAGLLLLILPLLVHSDRIFEMYFGNITSHIQFGNIFGICMMALIMCILCYAFFSALCRYQPEEETETRGKKCNPIVGITFTSVIAVIYLFYSVIQIIYLFIGQDGGIPAEITYAEYARSGFWELLFVSIINFLMVLVSIYLFQENKILKGILAIICMCTFIMIFSSAYRMWMYVDVYHLTFLRMFVLWFLGTLTLVMLGTILSIYKKKFPLFRYIMLVVGCCYIVFSLARPDYWIATYNIANTENMNMGELNYLVYSLSDDAAPAIAKIQPQEITWSENDYWYYDDLEQPKNVLKNYFSDIKERYRNLDIRKWNYAKMQAVKEAEQYLTDK</sequence>